<proteinExistence type="predicted"/>
<comment type="caution">
    <text evidence="1">The sequence shown here is derived from an EMBL/GenBank/DDBJ whole genome shotgun (WGS) entry which is preliminary data.</text>
</comment>
<keyword evidence="2" id="KW-1185">Reference proteome</keyword>
<dbReference type="Gene3D" id="2.30.110.50">
    <property type="match status" value="1"/>
</dbReference>
<accession>A0A840S142</accession>
<gene>
    <name evidence="1" type="ORF">HNR39_004163</name>
</gene>
<feature type="non-terminal residue" evidence="1">
    <location>
        <position position="135"/>
    </location>
</feature>
<dbReference type="RefSeq" id="WP_184013476.1">
    <property type="nucleotide sequence ID" value="NZ_JACHHQ010000012.1"/>
</dbReference>
<dbReference type="SUPFAM" id="SSF69279">
    <property type="entry name" value="Phage tail proteins"/>
    <property type="match status" value="1"/>
</dbReference>
<dbReference type="Proteomes" id="UP000571084">
    <property type="component" value="Unassembled WGS sequence"/>
</dbReference>
<evidence type="ECO:0000313" key="1">
    <source>
        <dbReference type="EMBL" id="MBB5202299.1"/>
    </source>
</evidence>
<reference evidence="1 2" key="1">
    <citation type="submission" date="2020-08" db="EMBL/GenBank/DDBJ databases">
        <title>Genomic Encyclopedia of Type Strains, Phase IV (KMG-IV): sequencing the most valuable type-strain genomes for metagenomic binning, comparative biology and taxonomic classification.</title>
        <authorList>
            <person name="Goeker M."/>
        </authorList>
    </citation>
    <scope>NUCLEOTIDE SEQUENCE [LARGE SCALE GENOMIC DNA]</scope>
    <source>
        <strain evidence="1 2">DSM 23240</strain>
    </source>
</reference>
<name>A0A840S142_9BURK</name>
<dbReference type="AlphaFoldDB" id="A0A840S142"/>
<organism evidence="1 2">
    <name type="scientific">Glaciimonas immobilis</name>
    <dbReference type="NCBI Taxonomy" id="728004"/>
    <lineage>
        <taxon>Bacteria</taxon>
        <taxon>Pseudomonadati</taxon>
        <taxon>Pseudomonadota</taxon>
        <taxon>Betaproteobacteria</taxon>
        <taxon>Burkholderiales</taxon>
        <taxon>Oxalobacteraceae</taxon>
        <taxon>Glaciimonas</taxon>
    </lineage>
</organism>
<sequence length="135" mass="14356">MSSSRTLCAYSSAIPTRLQQPALVPISLSGTEGINCLFDYTVVLMTPDALTHLSAENANFALDDFLGRAMTVTIALDGSGSLGPGAEGHGSGTREISGLITAAKMLRQQGRHALYQVTLRPWLQLATLTTDCKIF</sequence>
<dbReference type="Pfam" id="PF05954">
    <property type="entry name" value="Phage_GPD"/>
    <property type="match status" value="1"/>
</dbReference>
<dbReference type="EMBL" id="JACHHQ010000012">
    <property type="protein sequence ID" value="MBB5202299.1"/>
    <property type="molecule type" value="Genomic_DNA"/>
</dbReference>
<evidence type="ECO:0000313" key="2">
    <source>
        <dbReference type="Proteomes" id="UP000571084"/>
    </source>
</evidence>
<protein>
    <submittedName>
        <fullName evidence="1">Uncharacterized protein involved in type VI secretion and phage assembly</fullName>
    </submittedName>
</protein>